<evidence type="ECO:0000313" key="3">
    <source>
        <dbReference type="EMBL" id="AVO41027.1"/>
    </source>
</evidence>
<organism evidence="3 4">
    <name type="scientific">Simplicispira suum</name>
    <dbReference type="NCBI Taxonomy" id="2109915"/>
    <lineage>
        <taxon>Bacteria</taxon>
        <taxon>Pseudomonadati</taxon>
        <taxon>Pseudomonadota</taxon>
        <taxon>Betaproteobacteria</taxon>
        <taxon>Burkholderiales</taxon>
        <taxon>Comamonadaceae</taxon>
        <taxon>Simplicispira</taxon>
    </lineage>
</organism>
<gene>
    <name evidence="3" type="ORF">C6571_06780</name>
</gene>
<keyword evidence="3" id="KW-0223">Dioxygenase</keyword>
<dbReference type="EMBL" id="CP027669">
    <property type="protein sequence ID" value="AVO41027.1"/>
    <property type="molecule type" value="Genomic_DNA"/>
</dbReference>
<dbReference type="InterPro" id="IPR029068">
    <property type="entry name" value="Glyas_Bleomycin-R_OHBP_Dase"/>
</dbReference>
<evidence type="ECO:0000256" key="1">
    <source>
        <dbReference type="SAM" id="MobiDB-lite"/>
    </source>
</evidence>
<sequence length="151" mass="16562">MSTQIFVNLPVKNLERSVGLFTALGYRFNPQFTNEDATCMVVDDGHIYVMLLVEKFFATFTPKPIADARRSTEVLLCLSCESRSAVDALVAKAVAAGASTPYGAKNHGFMYQHGFEDLDGHLWELMWMDPEATKNGPPSDEQDGAEQAPAA</sequence>
<dbReference type="OrthoDB" id="4265398at2"/>
<dbReference type="Gene3D" id="3.10.180.10">
    <property type="entry name" value="2,3-Dihydroxybiphenyl 1,2-Dioxygenase, domain 1"/>
    <property type="match status" value="1"/>
</dbReference>
<evidence type="ECO:0000313" key="4">
    <source>
        <dbReference type="Proteomes" id="UP000239326"/>
    </source>
</evidence>
<dbReference type="Proteomes" id="UP000239326">
    <property type="component" value="Chromosome"/>
</dbReference>
<feature type="region of interest" description="Disordered" evidence="1">
    <location>
        <begin position="130"/>
        <end position="151"/>
    </location>
</feature>
<dbReference type="Pfam" id="PF22677">
    <property type="entry name" value="Ble-like_N"/>
    <property type="match status" value="1"/>
</dbReference>
<protein>
    <submittedName>
        <fullName evidence="3">Glyoxalase/bleomycin resistance/extradiol dioxygenase family protein</fullName>
    </submittedName>
</protein>
<dbReference type="PANTHER" id="PTHR36503">
    <property type="entry name" value="BLR2520 PROTEIN"/>
    <property type="match status" value="1"/>
</dbReference>
<dbReference type="GO" id="GO:0051213">
    <property type="term" value="F:dioxygenase activity"/>
    <property type="evidence" value="ECO:0007669"/>
    <property type="project" value="UniProtKB-KW"/>
</dbReference>
<feature type="domain" description="Glyoxalase/Bleomycin resistance-like N-terminal" evidence="2">
    <location>
        <begin position="5"/>
        <end position="42"/>
    </location>
</feature>
<evidence type="ECO:0000259" key="2">
    <source>
        <dbReference type="Pfam" id="PF22677"/>
    </source>
</evidence>
<dbReference type="InterPro" id="IPR053863">
    <property type="entry name" value="Glyoxy/Ble-like_N"/>
</dbReference>
<proteinExistence type="predicted"/>
<dbReference type="AlphaFoldDB" id="A0A2S0MZ07"/>
<keyword evidence="4" id="KW-1185">Reference proteome</keyword>
<dbReference type="PANTHER" id="PTHR36503:SF2">
    <property type="entry name" value="BLR2408 PROTEIN"/>
    <property type="match status" value="1"/>
</dbReference>
<dbReference type="KEGG" id="simp:C6571_06780"/>
<dbReference type="RefSeq" id="WP_106446013.1">
    <property type="nucleotide sequence ID" value="NZ_CP027669.1"/>
</dbReference>
<reference evidence="3 4" key="1">
    <citation type="submission" date="2018-03" db="EMBL/GenBank/DDBJ databases">
        <title>Genome sequencing of Simplicispira sp.</title>
        <authorList>
            <person name="Kim S.-J."/>
            <person name="Heo J."/>
            <person name="Kwon S.-W."/>
        </authorList>
    </citation>
    <scope>NUCLEOTIDE SEQUENCE [LARGE SCALE GENOMIC DNA]</scope>
    <source>
        <strain evidence="3 4">SC1-8</strain>
    </source>
</reference>
<keyword evidence="3" id="KW-0560">Oxidoreductase</keyword>
<dbReference type="SUPFAM" id="SSF54593">
    <property type="entry name" value="Glyoxalase/Bleomycin resistance protein/Dihydroxybiphenyl dioxygenase"/>
    <property type="match status" value="1"/>
</dbReference>
<accession>A0A2S0MZ07</accession>
<name>A0A2S0MZ07_9BURK</name>